<dbReference type="Pfam" id="PF02525">
    <property type="entry name" value="Flavodoxin_2"/>
    <property type="match status" value="1"/>
</dbReference>
<dbReference type="Gene3D" id="3.40.50.360">
    <property type="match status" value="1"/>
</dbReference>
<dbReference type="Proteomes" id="UP000001208">
    <property type="component" value="Chromosome"/>
</dbReference>
<dbReference type="EMBL" id="CP001100">
    <property type="protein sequence ID" value="ACF14042.1"/>
    <property type="molecule type" value="Genomic_DNA"/>
</dbReference>
<sequence length="230" mass="25473">MNEQKQALLLIGSAKHPSSTSHSLGKYLLERLETQGFQTETIFLHKIIHHAQQTSLLLQSVEKASHLIFSFPLYVDSQPYQVSRAMELIFEHYQHSQGAQEKQAAFIVNCGFPEAAHNCTALAICERFAIETGFQWAGGLSLGGGEAIGGESLEKRGGMVRNVMQALDIAADALAAGQKIPEEAINLMAKPFIPGWMYTLFGNMSWRREAKRHGVLRNISDCPFNQAQSE</sequence>
<protein>
    <submittedName>
        <fullName evidence="2">NADPH-dependent FMN reductase</fullName>
    </submittedName>
</protein>
<dbReference type="InterPro" id="IPR003680">
    <property type="entry name" value="Flavodoxin_fold"/>
</dbReference>
<reference evidence="2 3" key="1">
    <citation type="submission" date="2008-06" db="EMBL/GenBank/DDBJ databases">
        <title>Complete sequence of Chloroherpeton thalassium ATCC 35110.</title>
        <authorList>
            <consortium name="US DOE Joint Genome Institute"/>
            <person name="Lucas S."/>
            <person name="Copeland A."/>
            <person name="Lapidus A."/>
            <person name="Glavina del Rio T."/>
            <person name="Dalin E."/>
            <person name="Tice H."/>
            <person name="Bruce D."/>
            <person name="Goodwin L."/>
            <person name="Pitluck S."/>
            <person name="Schmutz J."/>
            <person name="Larimer F."/>
            <person name="Land M."/>
            <person name="Hauser L."/>
            <person name="Kyrpides N."/>
            <person name="Mikhailova N."/>
            <person name="Liu Z."/>
            <person name="Li T."/>
            <person name="Zhao F."/>
            <person name="Overmann J."/>
            <person name="Bryant D.A."/>
            <person name="Richardson P."/>
        </authorList>
    </citation>
    <scope>NUCLEOTIDE SEQUENCE [LARGE SCALE GENOMIC DNA]</scope>
    <source>
        <strain evidence="3">ATCC 35110 / GB-78</strain>
    </source>
</reference>
<organism evidence="2 3">
    <name type="scientific">Chloroherpeton thalassium (strain ATCC 35110 / GB-78)</name>
    <dbReference type="NCBI Taxonomy" id="517418"/>
    <lineage>
        <taxon>Bacteria</taxon>
        <taxon>Pseudomonadati</taxon>
        <taxon>Chlorobiota</taxon>
        <taxon>Chlorobiia</taxon>
        <taxon>Chlorobiales</taxon>
        <taxon>Chloroherpetonaceae</taxon>
        <taxon>Chloroherpeton</taxon>
    </lineage>
</organism>
<proteinExistence type="predicted"/>
<dbReference type="InterPro" id="IPR029039">
    <property type="entry name" value="Flavoprotein-like_sf"/>
</dbReference>
<dbReference type="STRING" id="517418.Ctha_1584"/>
<gene>
    <name evidence="2" type="ordered locus">Ctha_1584</name>
</gene>
<dbReference type="KEGG" id="cts:Ctha_1584"/>
<feature type="domain" description="Flavodoxin-like fold" evidence="1">
    <location>
        <begin position="7"/>
        <end position="116"/>
    </location>
</feature>
<name>B3QSJ5_CHLT3</name>
<dbReference type="OrthoDB" id="9805976at2"/>
<keyword evidence="3" id="KW-1185">Reference proteome</keyword>
<dbReference type="AlphaFoldDB" id="B3QSJ5"/>
<dbReference type="RefSeq" id="WP_012500126.1">
    <property type="nucleotide sequence ID" value="NC_011026.1"/>
</dbReference>
<accession>B3QSJ5</accession>
<dbReference type="eggNOG" id="COG0431">
    <property type="taxonomic scope" value="Bacteria"/>
</dbReference>
<evidence type="ECO:0000313" key="2">
    <source>
        <dbReference type="EMBL" id="ACF14042.1"/>
    </source>
</evidence>
<evidence type="ECO:0000313" key="3">
    <source>
        <dbReference type="Proteomes" id="UP000001208"/>
    </source>
</evidence>
<dbReference type="SUPFAM" id="SSF52218">
    <property type="entry name" value="Flavoproteins"/>
    <property type="match status" value="1"/>
</dbReference>
<dbReference type="HOGENOM" id="CLU_1203078_0_0_10"/>
<evidence type="ECO:0000259" key="1">
    <source>
        <dbReference type="Pfam" id="PF02525"/>
    </source>
</evidence>